<dbReference type="NCBIfam" id="TIGR01595">
    <property type="entry name" value="cas_CT1132"/>
    <property type="match status" value="1"/>
</dbReference>
<reference evidence="1" key="1">
    <citation type="submission" date="2021-12" db="EMBL/GenBank/DDBJ databases">
        <authorList>
            <person name="Rodrigo-Torres L."/>
            <person name="Arahal R. D."/>
            <person name="Lucena T."/>
        </authorList>
    </citation>
    <scope>NUCLEOTIDE SEQUENCE</scope>
    <source>
        <strain evidence="1">CECT 8858</strain>
    </source>
</reference>
<dbReference type="Pfam" id="PF05107">
    <property type="entry name" value="Cas_Cas7"/>
    <property type="match status" value="1"/>
</dbReference>
<evidence type="ECO:0008006" key="3">
    <source>
        <dbReference type="Google" id="ProtNLM"/>
    </source>
</evidence>
<dbReference type="RefSeq" id="WP_238807773.1">
    <property type="nucleotide sequence ID" value="NZ_CAKLPY010000002.1"/>
</dbReference>
<evidence type="ECO:0000313" key="2">
    <source>
        <dbReference type="Proteomes" id="UP000837932"/>
    </source>
</evidence>
<proteinExistence type="predicted"/>
<keyword evidence="2" id="KW-1185">Reference proteome</keyword>
<dbReference type="InterPro" id="IPR006482">
    <property type="entry name" value="Cas7_Csh2/Csh2"/>
</dbReference>
<dbReference type="InterPro" id="IPR013419">
    <property type="entry name" value="CRISPR-assoc_prot_Cas7/Csh2"/>
</dbReference>
<evidence type="ECO:0000313" key="1">
    <source>
        <dbReference type="EMBL" id="CAH0997179.1"/>
    </source>
</evidence>
<sequence length="328" mass="37373">MENNNIINENSDFLFIYDATLSNPNGDPDQENKPRMDYDTDTNLVTDTRVKRSIRDYLKATGNEIFVDMEGDTKVSPDSKLKAVINRILADESQIDTFFGENSHKVSFLKIMKEKKETEPIFKALQDKKNLELNSFILEQLVKQKFIDIRMFGSAFAIGGFSKAYTGPIQLNWGYSLHKVDLVDSNTIVTTMNDDSSTFGKDYRVHYSMLAFNGTINKHVAKSTGLTVDDRTTFRKMIWESISAMPTRSKLNQYAKLYVEIVYNDGFSNGHFGDLRNLISANPSENVRKIQDVNVDLNKLIKLLQDNKGEGKAIKDVIFKNQLTDDKI</sequence>
<accession>A0ABM9AT70</accession>
<dbReference type="Proteomes" id="UP000837932">
    <property type="component" value="Unassembled WGS sequence"/>
</dbReference>
<dbReference type="EMBL" id="CAKLPY010000002">
    <property type="protein sequence ID" value="CAH0997179.1"/>
    <property type="molecule type" value="Genomic_DNA"/>
</dbReference>
<comment type="caution">
    <text evidence="1">The sequence shown here is derived from an EMBL/GenBank/DDBJ whole genome shotgun (WGS) entry which is preliminary data.</text>
</comment>
<gene>
    <name evidence="1" type="ORF">EMA8858_03316</name>
</gene>
<name>A0ABM9AT70_9BACT</name>
<organism evidence="1 2">
    <name type="scientific">Emticicia aquatica</name>
    <dbReference type="NCBI Taxonomy" id="1681835"/>
    <lineage>
        <taxon>Bacteria</taxon>
        <taxon>Pseudomonadati</taxon>
        <taxon>Bacteroidota</taxon>
        <taxon>Cytophagia</taxon>
        <taxon>Cytophagales</taxon>
        <taxon>Leadbetterellaceae</taxon>
        <taxon>Emticicia</taxon>
    </lineage>
</organism>
<protein>
    <recommendedName>
        <fullName evidence="3">Type I-B CRISPR-associated protein Cas7/Csh2</fullName>
    </recommendedName>
</protein>
<dbReference type="NCBIfam" id="TIGR02590">
    <property type="entry name" value="cas_Csh2"/>
    <property type="match status" value="1"/>
</dbReference>